<gene>
    <name evidence="10" type="ORF">Rumeso_03555</name>
</gene>
<keyword evidence="3" id="KW-0762">Sugar transport</keyword>
<dbReference type="PROSITE" id="PS00211">
    <property type="entry name" value="ABC_TRANSPORTER_1"/>
    <property type="match status" value="1"/>
</dbReference>
<dbReference type="CDD" id="cd03215">
    <property type="entry name" value="ABC_Carb_Monos_II"/>
    <property type="match status" value="1"/>
</dbReference>
<keyword evidence="5" id="KW-0547">Nucleotide-binding</keyword>
<evidence type="ECO:0000256" key="3">
    <source>
        <dbReference type="ARBA" id="ARBA00022597"/>
    </source>
</evidence>
<feature type="domain" description="ABC transporter" evidence="9">
    <location>
        <begin position="22"/>
        <end position="247"/>
    </location>
</feature>
<keyword evidence="7" id="KW-1278">Translocase</keyword>
<evidence type="ECO:0000256" key="6">
    <source>
        <dbReference type="ARBA" id="ARBA00022840"/>
    </source>
</evidence>
<dbReference type="InterPro" id="IPR003593">
    <property type="entry name" value="AAA+_ATPase"/>
</dbReference>
<dbReference type="HOGENOM" id="CLU_000604_92_3_5"/>
<evidence type="ECO:0000313" key="10">
    <source>
        <dbReference type="EMBL" id="EYD74914.1"/>
    </source>
</evidence>
<evidence type="ECO:0000259" key="9">
    <source>
        <dbReference type="PROSITE" id="PS50893"/>
    </source>
</evidence>
<dbReference type="EMBL" id="AOSK01000099">
    <property type="protein sequence ID" value="EYD74914.1"/>
    <property type="molecule type" value="Genomic_DNA"/>
</dbReference>
<keyword evidence="4" id="KW-0677">Repeat</keyword>
<evidence type="ECO:0000256" key="7">
    <source>
        <dbReference type="ARBA" id="ARBA00022967"/>
    </source>
</evidence>
<dbReference type="PANTHER" id="PTHR43790">
    <property type="entry name" value="CARBOHYDRATE TRANSPORT ATP-BINDING PROTEIN MG119-RELATED"/>
    <property type="match status" value="1"/>
</dbReference>
<feature type="domain" description="ABC transporter" evidence="9">
    <location>
        <begin position="264"/>
        <end position="504"/>
    </location>
</feature>
<accession>A0A017HMA4</accession>
<proteinExistence type="predicted"/>
<dbReference type="GO" id="GO:0016887">
    <property type="term" value="F:ATP hydrolysis activity"/>
    <property type="evidence" value="ECO:0007669"/>
    <property type="project" value="InterPro"/>
</dbReference>
<dbReference type="Proteomes" id="UP000019666">
    <property type="component" value="Unassembled WGS sequence"/>
</dbReference>
<dbReference type="InterPro" id="IPR003439">
    <property type="entry name" value="ABC_transporter-like_ATP-bd"/>
</dbReference>
<dbReference type="CDD" id="cd03216">
    <property type="entry name" value="ABC_Carb_Monos_I"/>
    <property type="match status" value="1"/>
</dbReference>
<reference evidence="10 11" key="1">
    <citation type="submission" date="2013-02" db="EMBL/GenBank/DDBJ databases">
        <authorList>
            <person name="Fiebig A."/>
            <person name="Goeker M."/>
            <person name="Klenk H.-P.P."/>
        </authorList>
    </citation>
    <scope>NUCLEOTIDE SEQUENCE [LARGE SCALE GENOMIC DNA]</scope>
    <source>
        <strain evidence="10 11">DSM 19309</strain>
    </source>
</reference>
<keyword evidence="11" id="KW-1185">Reference proteome</keyword>
<evidence type="ECO:0000256" key="5">
    <source>
        <dbReference type="ARBA" id="ARBA00022741"/>
    </source>
</evidence>
<protein>
    <submittedName>
        <fullName evidence="10">Ribose ABC transport system, ATP-binding protein RbsA</fullName>
    </submittedName>
</protein>
<dbReference type="AlphaFoldDB" id="A0A017HMA4"/>
<evidence type="ECO:0000256" key="8">
    <source>
        <dbReference type="ARBA" id="ARBA00023136"/>
    </source>
</evidence>
<dbReference type="PATRIC" id="fig|442562.3.peg.3500"/>
<dbReference type="PROSITE" id="PS50893">
    <property type="entry name" value="ABC_TRANSPORTER_2"/>
    <property type="match status" value="2"/>
</dbReference>
<dbReference type="RefSeq" id="WP_245639205.1">
    <property type="nucleotide sequence ID" value="NZ_KK088563.1"/>
</dbReference>
<comment type="caution">
    <text evidence="10">The sequence shown here is derived from an EMBL/GenBank/DDBJ whole genome shotgun (WGS) entry which is preliminary data.</text>
</comment>
<dbReference type="GO" id="GO:0005524">
    <property type="term" value="F:ATP binding"/>
    <property type="evidence" value="ECO:0007669"/>
    <property type="project" value="UniProtKB-KW"/>
</dbReference>
<keyword evidence="1" id="KW-0813">Transport</keyword>
<evidence type="ECO:0000256" key="1">
    <source>
        <dbReference type="ARBA" id="ARBA00022448"/>
    </source>
</evidence>
<dbReference type="InterPro" id="IPR017871">
    <property type="entry name" value="ABC_transporter-like_CS"/>
</dbReference>
<dbReference type="Pfam" id="PF00005">
    <property type="entry name" value="ABC_tran"/>
    <property type="match status" value="2"/>
</dbReference>
<dbReference type="SMART" id="SM00382">
    <property type="entry name" value="AAA"/>
    <property type="match status" value="1"/>
</dbReference>
<keyword evidence="8" id="KW-0472">Membrane</keyword>
<sequence length="510" mass="54696">MTTEEGSTSISMTDAAADAPILDAQGVSKRFGAVVALRDASLRVRRGEVVALMGANGAGKSTLVKILTGALRRDGGTLRIRGRDQSFGSPGAARRGGLVPVYQEPSLIPDLDLDENLRLGGTPREPFHHWVRELGIPDPPMDDPIRHLPLATLRILDLARALASEPDVLLLDEMTAALPTDLVERVLKVVREQADAGRSVIYISHRFAEISQLCDRATVLRDGATVGDLPIEPGVEEKIVTLMLGAALSPAQARAREATGPATTGTPRLRVRGLAAGTKLADVSFDLHKGEVLGVVALEGQGQDELFDALAGFRRPGGGTIEIDGQPQSFRHPADAIAAGLTLVPGDRAEALLSSRSVRENIAVPYVARPRHWGPIAMRREGAQVAQAIERLQIDTRAQGEVRRLSGGNQQKVTIARWIAGGVQTLLLFDPTRGIDVRTKRQIYALVRDLAAQGASVLFYTSELGEIQAACDRVVVIFNGRVVDVLDAQDADEPMLMRAAYGLTAREVRA</sequence>
<dbReference type="PANTHER" id="PTHR43790:SF3">
    <property type="entry name" value="D-ALLOSE IMPORT ATP-BINDING PROTEIN ALSA-RELATED"/>
    <property type="match status" value="1"/>
</dbReference>
<organism evidence="10 11">
    <name type="scientific">Rubellimicrobium mesophilum DSM 19309</name>
    <dbReference type="NCBI Taxonomy" id="442562"/>
    <lineage>
        <taxon>Bacteria</taxon>
        <taxon>Pseudomonadati</taxon>
        <taxon>Pseudomonadota</taxon>
        <taxon>Alphaproteobacteria</taxon>
        <taxon>Rhodobacterales</taxon>
        <taxon>Roseobacteraceae</taxon>
        <taxon>Rubellimicrobium</taxon>
    </lineage>
</organism>
<keyword evidence="6 10" id="KW-0067">ATP-binding</keyword>
<dbReference type="STRING" id="442562.Rumeso_03555"/>
<dbReference type="SUPFAM" id="SSF52540">
    <property type="entry name" value="P-loop containing nucleoside triphosphate hydrolases"/>
    <property type="match status" value="2"/>
</dbReference>
<evidence type="ECO:0000313" key="11">
    <source>
        <dbReference type="Proteomes" id="UP000019666"/>
    </source>
</evidence>
<name>A0A017HMA4_9RHOB</name>
<evidence type="ECO:0000256" key="4">
    <source>
        <dbReference type="ARBA" id="ARBA00022737"/>
    </source>
</evidence>
<dbReference type="InterPro" id="IPR050107">
    <property type="entry name" value="ABC_carbohydrate_import_ATPase"/>
</dbReference>
<dbReference type="InterPro" id="IPR027417">
    <property type="entry name" value="P-loop_NTPase"/>
</dbReference>
<dbReference type="Gene3D" id="3.40.50.300">
    <property type="entry name" value="P-loop containing nucleotide triphosphate hydrolases"/>
    <property type="match status" value="2"/>
</dbReference>
<evidence type="ECO:0000256" key="2">
    <source>
        <dbReference type="ARBA" id="ARBA00022475"/>
    </source>
</evidence>
<keyword evidence="2" id="KW-1003">Cell membrane</keyword>